<proteinExistence type="evidence at transcript level"/>
<reference evidence="2" key="1">
    <citation type="journal article" date="2008" name="Fungal Genet. Biol.">
        <title>The evolution of transposon repeat-induced point mutation in the genome of Colletotrichum cereale: reconciling sex, recombination and homoplasy in an ''asexual" pathogen.</title>
        <authorList>
            <person name="Crouch J.A."/>
            <person name="Glasheen B.M."/>
            <person name="Giunta M.A."/>
            <person name="Clarke B.B."/>
            <person name="Hillman B.I."/>
        </authorList>
    </citation>
    <scope>NUCLEOTIDE SEQUENCE</scope>
    <source>
        <strain evidence="2">KS-20B-DGU</strain>
    </source>
</reference>
<accession>A6MAK1</accession>
<sequence>SAQGYAVPHCMPFPQIPPHAGQKLAYASRPSTVCLHVYFPPRNAPECTKINTHQARTQRGSSTYEPSPSG</sequence>
<feature type="non-terminal residue" evidence="2">
    <location>
        <position position="70"/>
    </location>
</feature>
<organism evidence="2">
    <name type="scientific">Colletotrichum cereale</name>
    <dbReference type="NCBI Taxonomy" id="343994"/>
    <lineage>
        <taxon>Eukaryota</taxon>
        <taxon>Fungi</taxon>
        <taxon>Dikarya</taxon>
        <taxon>Ascomycota</taxon>
        <taxon>Pezizomycotina</taxon>
        <taxon>Sordariomycetes</taxon>
        <taxon>Hypocreomycetidae</taxon>
        <taxon>Glomerellales</taxon>
        <taxon>Glomerellaceae</taxon>
        <taxon>Colletotrichum</taxon>
        <taxon>Colletotrichum graminicola species complex</taxon>
    </lineage>
</organism>
<dbReference type="AlphaFoldDB" id="A6MAK1"/>
<feature type="non-terminal residue" evidence="2">
    <location>
        <position position="1"/>
    </location>
</feature>
<dbReference type="EMBL" id="DQ663092">
    <property type="protein sequence ID" value="ABR20262.1"/>
    <property type="molecule type" value="mRNA"/>
</dbReference>
<evidence type="ECO:0000313" key="2">
    <source>
        <dbReference type="EMBL" id="ABR20262.1"/>
    </source>
</evidence>
<name>A6MAK1_9PEZI</name>
<feature type="region of interest" description="Disordered" evidence="1">
    <location>
        <begin position="50"/>
        <end position="70"/>
    </location>
</feature>
<evidence type="ECO:0000256" key="1">
    <source>
        <dbReference type="SAM" id="MobiDB-lite"/>
    </source>
</evidence>
<protein>
    <submittedName>
        <fullName evidence="2">Uncharacterized protein</fullName>
    </submittedName>
</protein>